<keyword evidence="2" id="KW-0732">Signal</keyword>
<dbReference type="Pfam" id="PF10333">
    <property type="entry name" value="Pga1"/>
    <property type="match status" value="1"/>
</dbReference>
<dbReference type="EMBL" id="ML978069">
    <property type="protein sequence ID" value="KAF2016589.1"/>
    <property type="molecule type" value="Genomic_DNA"/>
</dbReference>
<dbReference type="Proteomes" id="UP000799778">
    <property type="component" value="Unassembled WGS sequence"/>
</dbReference>
<dbReference type="GeneID" id="54279268"/>
<dbReference type="AlphaFoldDB" id="A0A6A5XUI1"/>
<evidence type="ECO:0000256" key="1">
    <source>
        <dbReference type="SAM" id="Phobius"/>
    </source>
</evidence>
<dbReference type="InterPro" id="IPR019433">
    <property type="entry name" value="GPI_ManTrfase_II_coact_Pga1"/>
</dbReference>
<feature type="chain" id="PRO_5025381172" description="Protein PBN1" evidence="2">
    <location>
        <begin position="20"/>
        <end position="234"/>
    </location>
</feature>
<proteinExistence type="predicted"/>
<dbReference type="OrthoDB" id="3360032at2759"/>
<reference evidence="3" key="1">
    <citation type="journal article" date="2020" name="Stud. Mycol.">
        <title>101 Dothideomycetes genomes: a test case for predicting lifestyles and emergence of pathogens.</title>
        <authorList>
            <person name="Haridas S."/>
            <person name="Albert R."/>
            <person name="Binder M."/>
            <person name="Bloem J."/>
            <person name="Labutti K."/>
            <person name="Salamov A."/>
            <person name="Andreopoulos B."/>
            <person name="Baker S."/>
            <person name="Barry K."/>
            <person name="Bills G."/>
            <person name="Bluhm B."/>
            <person name="Cannon C."/>
            <person name="Castanera R."/>
            <person name="Culley D."/>
            <person name="Daum C."/>
            <person name="Ezra D."/>
            <person name="Gonzalez J."/>
            <person name="Henrissat B."/>
            <person name="Kuo A."/>
            <person name="Liang C."/>
            <person name="Lipzen A."/>
            <person name="Lutzoni F."/>
            <person name="Magnuson J."/>
            <person name="Mondo S."/>
            <person name="Nolan M."/>
            <person name="Ohm R."/>
            <person name="Pangilinan J."/>
            <person name="Park H.-J."/>
            <person name="Ramirez L."/>
            <person name="Alfaro M."/>
            <person name="Sun H."/>
            <person name="Tritt A."/>
            <person name="Yoshinaga Y."/>
            <person name="Zwiers L.-H."/>
            <person name="Turgeon B."/>
            <person name="Goodwin S."/>
            <person name="Spatafora J."/>
            <person name="Crous P."/>
            <person name="Grigoriev I."/>
        </authorList>
    </citation>
    <scope>NUCLEOTIDE SEQUENCE</scope>
    <source>
        <strain evidence="3">CBS 175.79</strain>
    </source>
</reference>
<feature type="transmembrane region" description="Helical" evidence="1">
    <location>
        <begin position="195"/>
        <end position="217"/>
    </location>
</feature>
<keyword evidence="1" id="KW-0472">Membrane</keyword>
<dbReference type="GO" id="GO:0000030">
    <property type="term" value="F:mannosyltransferase activity"/>
    <property type="evidence" value="ECO:0007669"/>
    <property type="project" value="TreeGrafter"/>
</dbReference>
<organism evidence="3 4">
    <name type="scientific">Aaosphaeria arxii CBS 175.79</name>
    <dbReference type="NCBI Taxonomy" id="1450172"/>
    <lineage>
        <taxon>Eukaryota</taxon>
        <taxon>Fungi</taxon>
        <taxon>Dikarya</taxon>
        <taxon>Ascomycota</taxon>
        <taxon>Pezizomycotina</taxon>
        <taxon>Dothideomycetes</taxon>
        <taxon>Pleosporomycetidae</taxon>
        <taxon>Pleosporales</taxon>
        <taxon>Pleosporales incertae sedis</taxon>
        <taxon>Aaosphaeria</taxon>
    </lineage>
</organism>
<keyword evidence="1" id="KW-0812">Transmembrane</keyword>
<evidence type="ECO:0000256" key="2">
    <source>
        <dbReference type="SAM" id="SignalP"/>
    </source>
</evidence>
<dbReference type="GO" id="GO:0031501">
    <property type="term" value="C:mannosyltransferase complex"/>
    <property type="evidence" value="ECO:0007669"/>
    <property type="project" value="TreeGrafter"/>
</dbReference>
<gene>
    <name evidence="3" type="ORF">BU24DRAFT_205979</name>
</gene>
<dbReference type="PANTHER" id="PTHR28022">
    <property type="entry name" value="GPI MANNOSYLTRANSFERASE 2 SUBUNIT PGA1"/>
    <property type="match status" value="1"/>
</dbReference>
<dbReference type="RefSeq" id="XP_033384928.1">
    <property type="nucleotide sequence ID" value="XM_033521871.1"/>
</dbReference>
<sequence>MRFIPWLCCLVTHAWTVTANVEKTIFLGPSPVTISNVHPNLDDLYLDSLSPLHTSALGKQLSVQFPTGAAPRGAESWYILQGLTSGQRYEVRICWPATSPTDFWLDAYPLTDVFDTSELSQSLALYSERRQDSKPGTVAHAYSDIPPSAQSILFLRVQAAAAFYTKNHTLMEHPLPVDVDIILDPFILNILPRSLIPVGIYIIILAVGAWFLSAYLYRWLLSIATEAPSKPHTD</sequence>
<evidence type="ECO:0000313" key="3">
    <source>
        <dbReference type="EMBL" id="KAF2016589.1"/>
    </source>
</evidence>
<protein>
    <recommendedName>
        <fullName evidence="5">Protein PBN1</fullName>
    </recommendedName>
</protein>
<feature type="signal peptide" evidence="2">
    <location>
        <begin position="1"/>
        <end position="19"/>
    </location>
</feature>
<keyword evidence="1" id="KW-1133">Transmembrane helix</keyword>
<name>A0A6A5XUI1_9PLEO</name>
<evidence type="ECO:0008006" key="5">
    <source>
        <dbReference type="Google" id="ProtNLM"/>
    </source>
</evidence>
<dbReference type="GO" id="GO:0006506">
    <property type="term" value="P:GPI anchor biosynthetic process"/>
    <property type="evidence" value="ECO:0007669"/>
    <property type="project" value="TreeGrafter"/>
</dbReference>
<dbReference type="PANTHER" id="PTHR28022:SF1">
    <property type="entry name" value="GPI MANNOSYLTRANSFERASE 2 SUBUNIT PGA1"/>
    <property type="match status" value="1"/>
</dbReference>
<keyword evidence="4" id="KW-1185">Reference proteome</keyword>
<dbReference type="GO" id="GO:0005789">
    <property type="term" value="C:endoplasmic reticulum membrane"/>
    <property type="evidence" value="ECO:0007669"/>
    <property type="project" value="TreeGrafter"/>
</dbReference>
<evidence type="ECO:0000313" key="4">
    <source>
        <dbReference type="Proteomes" id="UP000799778"/>
    </source>
</evidence>
<accession>A0A6A5XUI1</accession>